<organism evidence="1">
    <name type="scientific">hydrothermal vent metagenome</name>
    <dbReference type="NCBI Taxonomy" id="652676"/>
    <lineage>
        <taxon>unclassified sequences</taxon>
        <taxon>metagenomes</taxon>
        <taxon>ecological metagenomes</taxon>
    </lineage>
</organism>
<protein>
    <submittedName>
        <fullName evidence="1">Uncharacterized protein</fullName>
    </submittedName>
</protein>
<reference evidence="1" key="1">
    <citation type="submission" date="2015-10" db="EMBL/GenBank/DDBJ databases">
        <authorList>
            <person name="Gilbert D.G."/>
        </authorList>
    </citation>
    <scope>NUCLEOTIDE SEQUENCE</scope>
</reference>
<name>A0A160VGJ0_9ZZZZ</name>
<dbReference type="AlphaFoldDB" id="A0A160VGJ0"/>
<accession>A0A160VGJ0</accession>
<sequence length="305" mass="33980">MGNPFKTIRNLLLFFSIAVITAQEDSITVDSTFYPKKVVAEGSETVVISATVNPINISPTAYRYSIYPRNRPAEVFMQKLFFPGEQIQIILPANILSTDSLGNIAKLEPLGDAYDHQYRMFNADVGEINLTTFDILGPSDIMKLTVLDAETNNPIGNSNIRITQNREILSSAQTDTSGYTRVRIPVKRIQNEPVMVSINTDGRFPTWKGNMDIAEGIFEKTVTISPLELGPGDAIYEVIDSMVPFREGPENGAVSLFLLNEGDQVIISKVAGDRLFGRVRIYLDKQGIYRNISGWVLGKHLNRME</sequence>
<gene>
    <name evidence="1" type="ORF">MGWOODY_Mmi2086</name>
</gene>
<proteinExistence type="predicted"/>
<evidence type="ECO:0000313" key="1">
    <source>
        <dbReference type="EMBL" id="CUV09129.1"/>
    </source>
</evidence>
<dbReference type="EMBL" id="FAXC01000185">
    <property type="protein sequence ID" value="CUV09129.1"/>
    <property type="molecule type" value="Genomic_DNA"/>
</dbReference>